<proteinExistence type="predicted"/>
<evidence type="ECO:0000259" key="2">
    <source>
        <dbReference type="Pfam" id="PF20231"/>
    </source>
</evidence>
<evidence type="ECO:0000313" key="4">
    <source>
        <dbReference type="Proteomes" id="UP000325313"/>
    </source>
</evidence>
<accession>A0A5B0MCS9</accession>
<organism evidence="3 4">
    <name type="scientific">Puccinia graminis f. sp. tritici</name>
    <dbReference type="NCBI Taxonomy" id="56615"/>
    <lineage>
        <taxon>Eukaryota</taxon>
        <taxon>Fungi</taxon>
        <taxon>Dikarya</taxon>
        <taxon>Basidiomycota</taxon>
        <taxon>Pucciniomycotina</taxon>
        <taxon>Pucciniomycetes</taxon>
        <taxon>Pucciniales</taxon>
        <taxon>Pucciniaceae</taxon>
        <taxon>Puccinia</taxon>
    </lineage>
</organism>
<name>A0A5B0MCS9_PUCGR</name>
<reference evidence="3 4" key="1">
    <citation type="submission" date="2019-05" db="EMBL/GenBank/DDBJ databases">
        <title>Emergence of the Ug99 lineage of the wheat stem rust pathogen through somatic hybridization.</title>
        <authorList>
            <person name="Li F."/>
            <person name="Upadhyaya N.M."/>
            <person name="Sperschneider J."/>
            <person name="Matny O."/>
            <person name="Nguyen-Phuc H."/>
            <person name="Mago R."/>
            <person name="Raley C."/>
            <person name="Miller M.E."/>
            <person name="Silverstein K.A.T."/>
            <person name="Henningsen E."/>
            <person name="Hirsch C.D."/>
            <person name="Visser B."/>
            <person name="Pretorius Z.A."/>
            <person name="Steffenson B.J."/>
            <person name="Schwessinger B."/>
            <person name="Dodds P.N."/>
            <person name="Figueroa M."/>
        </authorList>
    </citation>
    <scope>NUCLEOTIDE SEQUENCE [LARGE SCALE GENOMIC DNA]</scope>
    <source>
        <strain evidence="3 4">Ug99</strain>
    </source>
</reference>
<gene>
    <name evidence="3" type="ORF">PGTUg99_010628</name>
</gene>
<feature type="region of interest" description="Disordered" evidence="1">
    <location>
        <begin position="130"/>
        <end position="161"/>
    </location>
</feature>
<feature type="region of interest" description="Disordered" evidence="1">
    <location>
        <begin position="799"/>
        <end position="860"/>
    </location>
</feature>
<evidence type="ECO:0000256" key="1">
    <source>
        <dbReference type="SAM" id="MobiDB-lite"/>
    </source>
</evidence>
<evidence type="ECO:0000313" key="3">
    <source>
        <dbReference type="EMBL" id="KAA1073858.1"/>
    </source>
</evidence>
<dbReference type="Pfam" id="PF20231">
    <property type="entry name" value="DUF6589"/>
    <property type="match status" value="1"/>
</dbReference>
<feature type="domain" description="DUF6589" evidence="2">
    <location>
        <begin position="327"/>
        <end position="724"/>
    </location>
</feature>
<dbReference type="Proteomes" id="UP000325313">
    <property type="component" value="Unassembled WGS sequence"/>
</dbReference>
<dbReference type="EMBL" id="VDEP01000474">
    <property type="protein sequence ID" value="KAA1073858.1"/>
    <property type="molecule type" value="Genomic_DNA"/>
</dbReference>
<sequence length="860" mass="96514">MGYTPKSFLAAFLTTDNLPIAVQRRYWSTPTGWPSTLRLLGTIRNFSCQKRTGKARWENFILEEASKVVNSQKPPRGAYPQGAYHNSKKISASLFTNESKQARDQALATEHMPFLFDLIFSKLKRPTIDTVSPINGEQEDSDEGSDHVPEIDLQGDEMDPNNDFNINTPVDHNERAYTVAKTICSMVAFVTNRRNNGDQLANSLTFLSSGVTDRVNIFLNYIGLTSSRKTAHHALNHLSHQAENRISSKLAKSPAKNLAPFLCVDNLDFEQRIHTKSMGHASQMFHGTWGYIHHPSPELIASVPVSDLTIESYYHAMSKASTFDVHSKMLLPTPKEEVHWEMVLKSQITEALLGHLASPTESFVSIPTKPPIIDQLSNERPDITMLKLMIASDNSAQGAGEVFESISHQSTLPMTKFSSRLQIVDGDLGTCTNVTSLRTQRVPSDHKEDSLSNIATLLGGAHTMWNVAQAIYSKHFGDSSDSRDSGAWRFLDSLGIPSHKMLEKKDFTLMIKNIEKIHKATLVYCLMVVMGNESASLTEELTPMSSSRIQDVVEETYSRFFSAQAKLDATLQPSPKLSNLILRLADFATVVEGDAAMKAGNIGRVMNVWKRWAVLAQGIKKLTQYSIQLPRMILLLNEVLPPGLGHILKHSLFVAPSGRQKHFVAKDQFLESQNYWLKHFFNNTGRGTNINRLKNTYSLNVPLLQELVHGLLADSGKKTVYQSHKNRINLRSLNNCLRMCRGKDVCYTASKLDEHVPKKVEDFYDVGIQKMKKLFVTKGKPLNKLRPPPMKIWSTTIDEELEKENDDSDVSVDGDAEPDVTDDELQSNQEDENEDDDDEVQSHQESENDDDTDHENESSD</sequence>
<dbReference type="AlphaFoldDB" id="A0A5B0MCS9"/>
<dbReference type="InterPro" id="IPR046496">
    <property type="entry name" value="DUF6589"/>
</dbReference>
<protein>
    <recommendedName>
        <fullName evidence="2">DUF6589 domain-containing protein</fullName>
    </recommendedName>
</protein>
<feature type="compositionally biased region" description="Acidic residues" evidence="1">
    <location>
        <begin position="799"/>
        <end position="839"/>
    </location>
</feature>
<comment type="caution">
    <text evidence="3">The sequence shown here is derived from an EMBL/GenBank/DDBJ whole genome shotgun (WGS) entry which is preliminary data.</text>
</comment>